<reference evidence="2 3" key="1">
    <citation type="submission" date="2020-08" db="EMBL/GenBank/DDBJ databases">
        <title>Sequencing the genomes of 1000 actinobacteria strains.</title>
        <authorList>
            <person name="Klenk H.-P."/>
        </authorList>
    </citation>
    <scope>NUCLEOTIDE SEQUENCE [LARGE SCALE GENOMIC DNA]</scope>
    <source>
        <strain evidence="2 3">DSM 45518</strain>
    </source>
</reference>
<dbReference type="SUPFAM" id="SSF56601">
    <property type="entry name" value="beta-lactamase/transpeptidase-like"/>
    <property type="match status" value="1"/>
</dbReference>
<proteinExistence type="predicted"/>
<keyword evidence="3" id="KW-1185">Reference proteome</keyword>
<dbReference type="EMBL" id="JACHMF010000001">
    <property type="protein sequence ID" value="MBB4694006.1"/>
    <property type="molecule type" value="Genomic_DNA"/>
</dbReference>
<dbReference type="GO" id="GO:0030655">
    <property type="term" value="P:beta-lactam antibiotic catabolic process"/>
    <property type="evidence" value="ECO:0007669"/>
    <property type="project" value="InterPro"/>
</dbReference>
<accession>A0A7W7CSN6</accession>
<name>A0A7W7CSN6_9ACTN</name>
<gene>
    <name evidence="2" type="ORF">BKA14_004154</name>
</gene>
<dbReference type="Gene3D" id="3.40.710.10">
    <property type="entry name" value="DD-peptidase/beta-lactamase superfamily"/>
    <property type="match status" value="1"/>
</dbReference>
<comment type="caution">
    <text evidence="2">The sequence shown here is derived from an EMBL/GenBank/DDBJ whole genome shotgun (WGS) entry which is preliminary data.</text>
</comment>
<dbReference type="PANTHER" id="PTHR35333:SF3">
    <property type="entry name" value="BETA-LACTAMASE-TYPE TRANSPEPTIDASE FOLD CONTAINING PROTEIN"/>
    <property type="match status" value="1"/>
</dbReference>
<dbReference type="AlphaFoldDB" id="A0A7W7CSN6"/>
<dbReference type="Pfam" id="PF13354">
    <property type="entry name" value="Beta-lactamase2"/>
    <property type="match status" value="1"/>
</dbReference>
<dbReference type="InterPro" id="IPR000871">
    <property type="entry name" value="Beta-lactam_class-A"/>
</dbReference>
<dbReference type="GO" id="GO:0046677">
    <property type="term" value="P:response to antibiotic"/>
    <property type="evidence" value="ECO:0007669"/>
    <property type="project" value="InterPro"/>
</dbReference>
<dbReference type="PANTHER" id="PTHR35333">
    <property type="entry name" value="BETA-LACTAMASE"/>
    <property type="match status" value="1"/>
</dbReference>
<evidence type="ECO:0000313" key="2">
    <source>
        <dbReference type="EMBL" id="MBB4694006.1"/>
    </source>
</evidence>
<organism evidence="2 3">
    <name type="scientific">Paractinoplanes abujensis</name>
    <dbReference type="NCBI Taxonomy" id="882441"/>
    <lineage>
        <taxon>Bacteria</taxon>
        <taxon>Bacillati</taxon>
        <taxon>Actinomycetota</taxon>
        <taxon>Actinomycetes</taxon>
        <taxon>Micromonosporales</taxon>
        <taxon>Micromonosporaceae</taxon>
        <taxon>Paractinoplanes</taxon>
    </lineage>
</organism>
<evidence type="ECO:0000259" key="1">
    <source>
        <dbReference type="Pfam" id="PF13354"/>
    </source>
</evidence>
<protein>
    <submittedName>
        <fullName evidence="2">Beta-lactamase class A</fullName>
    </submittedName>
</protein>
<feature type="domain" description="Beta-lactamase class A catalytic" evidence="1">
    <location>
        <begin position="135"/>
        <end position="220"/>
    </location>
</feature>
<evidence type="ECO:0000313" key="3">
    <source>
        <dbReference type="Proteomes" id="UP000542742"/>
    </source>
</evidence>
<dbReference type="InterPro" id="IPR012338">
    <property type="entry name" value="Beta-lactam/transpept-like"/>
</dbReference>
<dbReference type="Proteomes" id="UP000542742">
    <property type="component" value="Unassembled WGS sequence"/>
</dbReference>
<dbReference type="GO" id="GO:0008800">
    <property type="term" value="F:beta-lactamase activity"/>
    <property type="evidence" value="ECO:0007669"/>
    <property type="project" value="InterPro"/>
</dbReference>
<dbReference type="InterPro" id="IPR045155">
    <property type="entry name" value="Beta-lactam_cat"/>
</dbReference>
<sequence>MRRSRNLIIAVAAAVILGGGGLIALGMGGDGESGGVTSALTGGKGNKPAGPSPEELARIERAKRAKQLDAALKAVAAETPDFAVAVIDRKTGQAYQYQGTTKFDTASIVKAQILACELLQAQDKDREPTDGEMALATPMIQLSDNNATTELFEHLGGKAAITKCNKRLGLTQTTVNRAWGLTKTTATDQVKLLSRLVDPRGPLDADSRQTAFSLMNTVADDQDWGVPSVAKPGETTTVKNGWDTRSADGGLWAVNTIGRVTAPDGKVDVSVAVLSHNNQSMDSGIALVEKVAQLTRQHLKY</sequence>
<dbReference type="RefSeq" id="WP_239092970.1">
    <property type="nucleotide sequence ID" value="NZ_BOMC01000052.1"/>
</dbReference>